<proteinExistence type="predicted"/>
<dbReference type="AlphaFoldDB" id="A0A4R7CYS7"/>
<comment type="caution">
    <text evidence="1">The sequence shown here is derived from an EMBL/GenBank/DDBJ whole genome shotgun (WGS) entry which is preliminary data.</text>
</comment>
<gene>
    <name evidence="1" type="ORF">B0I21_1077</name>
</gene>
<keyword evidence="2" id="KW-1185">Reference proteome</keyword>
<name>A0A4R7CYS7_9SPHI</name>
<sequence length="153" mass="17429">MLIAAVLQVNKSQAQIVSLGYKQQQKPMVQVSLNYPFILSAYSPFEFMVGVDYTTKNKAVPSGFVPQTTLHYYLVDSKRYNYLLAVGAGAGYMFDFNSNHENQIRISPHLYLEYSAILNLRVGYDVMFPNNRGYPFISIGIGGLHGFRHMKWM</sequence>
<evidence type="ECO:0008006" key="3">
    <source>
        <dbReference type="Google" id="ProtNLM"/>
    </source>
</evidence>
<dbReference type="Proteomes" id="UP000294752">
    <property type="component" value="Unassembled WGS sequence"/>
</dbReference>
<protein>
    <recommendedName>
        <fullName evidence="3">Outer membrane protein with beta-barrel domain</fullName>
    </recommendedName>
</protein>
<reference evidence="1 2" key="1">
    <citation type="submission" date="2019-03" db="EMBL/GenBank/DDBJ databases">
        <title>Genomic Encyclopedia of Type Strains, Phase III (KMG-III): the genomes of soil and plant-associated and newly described type strains.</title>
        <authorList>
            <person name="Whitman W."/>
        </authorList>
    </citation>
    <scope>NUCLEOTIDE SEQUENCE [LARGE SCALE GENOMIC DNA]</scope>
    <source>
        <strain evidence="1 2">CGMCC 1.12801</strain>
    </source>
</reference>
<evidence type="ECO:0000313" key="1">
    <source>
        <dbReference type="EMBL" id="TDS11666.1"/>
    </source>
</evidence>
<dbReference type="EMBL" id="SNZV01000007">
    <property type="protein sequence ID" value="TDS11666.1"/>
    <property type="molecule type" value="Genomic_DNA"/>
</dbReference>
<evidence type="ECO:0000313" key="2">
    <source>
        <dbReference type="Proteomes" id="UP000294752"/>
    </source>
</evidence>
<accession>A0A4R7CYS7</accession>
<organism evidence="1 2">
    <name type="scientific">Sphingobacterium paludis</name>
    <dbReference type="NCBI Taxonomy" id="1476465"/>
    <lineage>
        <taxon>Bacteria</taxon>
        <taxon>Pseudomonadati</taxon>
        <taxon>Bacteroidota</taxon>
        <taxon>Sphingobacteriia</taxon>
        <taxon>Sphingobacteriales</taxon>
        <taxon>Sphingobacteriaceae</taxon>
        <taxon>Sphingobacterium</taxon>
    </lineage>
</organism>